<dbReference type="RefSeq" id="WP_014357614.1">
    <property type="nucleotide sequence ID" value="NC_016894.1"/>
</dbReference>
<feature type="domain" description="DZANK-type" evidence="1">
    <location>
        <begin position="330"/>
        <end position="391"/>
    </location>
</feature>
<name>H6LK98_ACEWD</name>
<dbReference type="OrthoDB" id="9788304at2"/>
<dbReference type="HOGENOM" id="CLU_777886_0_0_9"/>
<proteinExistence type="predicted"/>
<sequence length="406" mass="44585">MENIEINEFKLSGQSIRVLGQAWGIKSNRLSTYLNLPKGGNPDGIEVDESLRSILEILLSPGNITTISLTQRDEGMVNTAVCTSEKGCVSVGMGEMEVTLKGMKIDEFIESLIVFFDNDTVLKTLGTSLVLSRNALYALLAGADLYGINRMISLLEKKPAVDPLTIIGIKGAAAQAINEPDPRWLTSNVLAIDRLTEMFDIDVGIDELCSHGIFEKTVDGVIKLPAPEGLLIPGLAEPEVLSGLRSFYYDEEALTAIGLVVFRTRNFLWGIELTEQPLLISLNVETAFLYFYSLLNRGDYSDGMIPDEEESVDFEENSAPVSSIIRPIHCRNCGNILESNAKLCSKCGATIQKPKSRQDVMNEPIPDKKIHYCAYCGSPLRENVKFCTTCGKAVQVATQKNHVNPD</sequence>
<protein>
    <recommendedName>
        <fullName evidence="1">DZANK-type domain-containing protein</fullName>
    </recommendedName>
</protein>
<evidence type="ECO:0000313" key="3">
    <source>
        <dbReference type="Proteomes" id="UP000007177"/>
    </source>
</evidence>
<dbReference type="AlphaFoldDB" id="H6LK98"/>
<dbReference type="STRING" id="931626.Awo_c32900"/>
<dbReference type="EMBL" id="CP002987">
    <property type="protein sequence ID" value="AFA50018.1"/>
    <property type="molecule type" value="Genomic_DNA"/>
</dbReference>
<dbReference type="eggNOG" id="ENOG502ZEXR">
    <property type="taxonomic scope" value="Bacteria"/>
</dbReference>
<gene>
    <name evidence="2" type="ordered locus">Awo_c32900</name>
</gene>
<reference evidence="3" key="1">
    <citation type="submission" date="2011-07" db="EMBL/GenBank/DDBJ databases">
        <title>Complete genome sequence of Acetobacterium woodii.</title>
        <authorList>
            <person name="Poehlein A."/>
            <person name="Schmidt S."/>
            <person name="Kaster A.-K."/>
            <person name="Goenrich M."/>
            <person name="Vollmers J."/>
            <person name="Thuermer A."/>
            <person name="Gottschalk G."/>
            <person name="Thauer R.K."/>
            <person name="Daniel R."/>
            <person name="Mueller V."/>
        </authorList>
    </citation>
    <scope>NUCLEOTIDE SEQUENCE [LARGE SCALE GENOMIC DNA]</scope>
    <source>
        <strain evidence="3">ATCC 29683 / DSM 1030 / JCM 2381 / KCTC 1655 / WB1</strain>
    </source>
</reference>
<evidence type="ECO:0000313" key="2">
    <source>
        <dbReference type="EMBL" id="AFA50018.1"/>
    </source>
</evidence>
<dbReference type="Pfam" id="PF12773">
    <property type="entry name" value="DZR"/>
    <property type="match status" value="1"/>
</dbReference>
<accession>H6LK98</accession>
<dbReference type="KEGG" id="awo:Awo_c32900"/>
<organism evidence="2 3">
    <name type="scientific">Acetobacterium woodii (strain ATCC 29683 / DSM 1030 / JCM 2381 / KCTC 1655 / WB1)</name>
    <dbReference type="NCBI Taxonomy" id="931626"/>
    <lineage>
        <taxon>Bacteria</taxon>
        <taxon>Bacillati</taxon>
        <taxon>Bacillota</taxon>
        <taxon>Clostridia</taxon>
        <taxon>Eubacteriales</taxon>
        <taxon>Eubacteriaceae</taxon>
        <taxon>Acetobacterium</taxon>
    </lineage>
</organism>
<evidence type="ECO:0000259" key="1">
    <source>
        <dbReference type="Pfam" id="PF12773"/>
    </source>
</evidence>
<reference evidence="2 3" key="2">
    <citation type="journal article" date="2012" name="PLoS ONE">
        <title>An ancient pathway combining carbon dioxide fixation with the generation and utilization of a sodium ion gradient for ATP synthesis.</title>
        <authorList>
            <person name="Poehlein A."/>
            <person name="Schmidt S."/>
            <person name="Kaster A.K."/>
            <person name="Goenrich M."/>
            <person name="Vollmers J."/>
            <person name="Thurmer A."/>
            <person name="Bertsch J."/>
            <person name="Schuchmann K."/>
            <person name="Voigt B."/>
            <person name="Hecker M."/>
            <person name="Daniel R."/>
            <person name="Thauer R.K."/>
            <person name="Gottschalk G."/>
            <person name="Muller V."/>
        </authorList>
    </citation>
    <scope>NUCLEOTIDE SEQUENCE [LARGE SCALE GENOMIC DNA]</scope>
    <source>
        <strain evidence="3">ATCC 29683 / DSM 1030 / JCM 2381 / KCTC 1655 / WB1</strain>
    </source>
</reference>
<dbReference type="Proteomes" id="UP000007177">
    <property type="component" value="Chromosome"/>
</dbReference>
<keyword evidence="3" id="KW-1185">Reference proteome</keyword>
<dbReference type="InterPro" id="IPR025874">
    <property type="entry name" value="DZR"/>
</dbReference>